<keyword evidence="7 11" id="KW-1133">Transmembrane helix</keyword>
<dbReference type="PANTHER" id="PTHR31937:SF2">
    <property type="entry name" value="TRANSMEMBRANE PROTEIN 163"/>
    <property type="match status" value="1"/>
</dbReference>
<dbReference type="GO" id="GO:0031410">
    <property type="term" value="C:cytoplasmic vesicle"/>
    <property type="evidence" value="ECO:0007669"/>
    <property type="project" value="UniProtKB-KW"/>
</dbReference>
<evidence type="ECO:0000256" key="2">
    <source>
        <dbReference type="ARBA" id="ARBA00004644"/>
    </source>
</evidence>
<feature type="transmembrane region" description="Helical" evidence="11">
    <location>
        <begin position="72"/>
        <end position="94"/>
    </location>
</feature>
<keyword evidence="14" id="KW-1185">Reference proteome</keyword>
<dbReference type="Proteomes" id="UP000007100">
    <property type="component" value="Chromosome"/>
</dbReference>
<gene>
    <name evidence="13" type="ordered locus">ACMV_07650</name>
</gene>
<dbReference type="InterPro" id="IPR026765">
    <property type="entry name" value="Tmem163"/>
</dbReference>
<dbReference type="InterPro" id="IPR027469">
    <property type="entry name" value="Cation_efflux_TMD_sf"/>
</dbReference>
<accession>F0J563</accession>
<feature type="transmembrane region" description="Helical" evidence="11">
    <location>
        <begin position="46"/>
        <end position="66"/>
    </location>
</feature>
<feature type="transmembrane region" description="Helical" evidence="11">
    <location>
        <begin position="181"/>
        <end position="200"/>
    </location>
</feature>
<protein>
    <recommendedName>
        <fullName evidence="12">Cation efflux protein transmembrane domain-containing protein</fullName>
    </recommendedName>
</protein>
<evidence type="ECO:0000256" key="4">
    <source>
        <dbReference type="ARBA" id="ARBA00022692"/>
    </source>
</evidence>
<evidence type="ECO:0000256" key="3">
    <source>
        <dbReference type="ARBA" id="ARBA00008731"/>
    </source>
</evidence>
<keyword evidence="8" id="KW-0770">Synapse</keyword>
<dbReference type="GO" id="GO:0016020">
    <property type="term" value="C:membrane"/>
    <property type="evidence" value="ECO:0007669"/>
    <property type="project" value="InterPro"/>
</dbReference>
<comment type="subcellular location">
    <subcellularLocation>
        <location evidence="2">Cytoplasmic vesicle</location>
        <location evidence="2">Secretory vesicle</location>
        <location evidence="2">Synaptic vesicle membrane</location>
        <topology evidence="2">Multi-pass membrane protein</topology>
    </subcellularLocation>
    <subcellularLocation>
        <location evidence="1">Early endosome membrane</location>
    </subcellularLocation>
</comment>
<dbReference type="EMBL" id="AP012035">
    <property type="protein sequence ID" value="BAJ80112.1"/>
    <property type="molecule type" value="Genomic_DNA"/>
</dbReference>
<dbReference type="AlphaFoldDB" id="F0J563"/>
<dbReference type="Pfam" id="PF01545">
    <property type="entry name" value="Cation_efflux"/>
    <property type="match status" value="1"/>
</dbReference>
<dbReference type="HOGENOM" id="CLU_073293_2_0_5"/>
<feature type="transmembrane region" description="Helical" evidence="11">
    <location>
        <begin position="115"/>
        <end position="137"/>
    </location>
</feature>
<dbReference type="OrthoDB" id="9806522at2"/>
<dbReference type="PANTHER" id="PTHR31937">
    <property type="entry name" value="TRANSMEMBRANE PROTEIN 163"/>
    <property type="match status" value="1"/>
</dbReference>
<dbReference type="InterPro" id="IPR058533">
    <property type="entry name" value="Cation_efflux_TM"/>
</dbReference>
<dbReference type="RefSeq" id="WP_013639602.1">
    <property type="nucleotide sequence ID" value="NC_015186.1"/>
</dbReference>
<evidence type="ECO:0000256" key="5">
    <source>
        <dbReference type="ARBA" id="ARBA00022753"/>
    </source>
</evidence>
<comment type="similarity">
    <text evidence="3">Belongs to the TMEM163 family.</text>
</comment>
<evidence type="ECO:0000313" key="13">
    <source>
        <dbReference type="EMBL" id="BAJ80112.1"/>
    </source>
</evidence>
<evidence type="ECO:0000256" key="1">
    <source>
        <dbReference type="ARBA" id="ARBA00004146"/>
    </source>
</evidence>
<feature type="domain" description="Cation efflux protein transmembrane" evidence="12">
    <location>
        <begin position="58"/>
        <end position="225"/>
    </location>
</feature>
<feature type="transmembrane region" description="Helical" evidence="11">
    <location>
        <begin position="143"/>
        <end position="161"/>
    </location>
</feature>
<sequence>MDEAPATIEPALQDHCCAAAGPTAGTSPAPALRAERAALIGRAFRLEYATLGWMAIEATVAILAGLRARSVALGAFGIDSVIEIASALVLIWRLNVELRRGEAFGEQAERLAGRLAGGLLFALAASVVIMAAFRLAARAGASFSWPGLAVTLAAMPVMYLLARRKIAVADALGSRAMRADAMESITCFYLSLVVVIGLAVQAVTGAWWVDAATSLGVVWFLVREGREAWTGTCCC</sequence>
<name>F0J563_ACIMA</name>
<keyword evidence="9 11" id="KW-0472">Membrane</keyword>
<evidence type="ECO:0000313" key="14">
    <source>
        <dbReference type="Proteomes" id="UP000007100"/>
    </source>
</evidence>
<organism evidence="13 14">
    <name type="scientific">Acidiphilium multivorum (strain DSM 11245 / JCM 8867 / NBRC 100883 / AIU 301)</name>
    <dbReference type="NCBI Taxonomy" id="926570"/>
    <lineage>
        <taxon>Bacteria</taxon>
        <taxon>Pseudomonadati</taxon>
        <taxon>Pseudomonadota</taxon>
        <taxon>Alphaproteobacteria</taxon>
        <taxon>Acetobacterales</taxon>
        <taxon>Acidocellaceae</taxon>
        <taxon>Acidiphilium</taxon>
    </lineage>
</organism>
<keyword evidence="10" id="KW-0968">Cytoplasmic vesicle</keyword>
<keyword evidence="4 11" id="KW-0812">Transmembrane</keyword>
<dbReference type="Gene3D" id="1.20.1510.10">
    <property type="entry name" value="Cation efflux protein transmembrane domain"/>
    <property type="match status" value="1"/>
</dbReference>
<evidence type="ECO:0000256" key="11">
    <source>
        <dbReference type="SAM" id="Phobius"/>
    </source>
</evidence>
<dbReference type="KEGG" id="amv:ACMV_07650"/>
<evidence type="ECO:0000259" key="12">
    <source>
        <dbReference type="Pfam" id="PF01545"/>
    </source>
</evidence>
<keyword evidence="5" id="KW-0967">Endosome</keyword>
<reference evidence="13 14" key="1">
    <citation type="submission" date="2010-12" db="EMBL/GenBank/DDBJ databases">
        <title>Whole genome sequence of Acidiphilium multivorum AIU301.</title>
        <authorList>
            <person name="Narita-Yamada S."/>
            <person name="Nakamura S."/>
            <person name="Ito N."/>
            <person name="Takarada H."/>
            <person name="Katano Y."/>
            <person name="Nakazawa H."/>
            <person name="Hosoyama A."/>
            <person name="Yamada R."/>
            <person name="Fujita N."/>
        </authorList>
    </citation>
    <scope>NUCLEOTIDE SEQUENCE [LARGE SCALE GENOMIC DNA]</scope>
    <source>
        <strain evidence="14">DSM 11245 / JCM 8867 / AIU301</strain>
    </source>
</reference>
<dbReference type="GO" id="GO:0008324">
    <property type="term" value="F:monoatomic cation transmembrane transporter activity"/>
    <property type="evidence" value="ECO:0007669"/>
    <property type="project" value="InterPro"/>
</dbReference>
<evidence type="ECO:0000256" key="10">
    <source>
        <dbReference type="ARBA" id="ARBA00023329"/>
    </source>
</evidence>
<evidence type="ECO:0000256" key="6">
    <source>
        <dbReference type="ARBA" id="ARBA00022833"/>
    </source>
</evidence>
<evidence type="ECO:0000256" key="8">
    <source>
        <dbReference type="ARBA" id="ARBA00023018"/>
    </source>
</evidence>
<evidence type="ECO:0000256" key="7">
    <source>
        <dbReference type="ARBA" id="ARBA00022989"/>
    </source>
</evidence>
<dbReference type="SUPFAM" id="SSF161111">
    <property type="entry name" value="Cation efflux protein transmembrane domain-like"/>
    <property type="match status" value="1"/>
</dbReference>
<keyword evidence="6" id="KW-0862">Zinc</keyword>
<evidence type="ECO:0000256" key="9">
    <source>
        <dbReference type="ARBA" id="ARBA00023136"/>
    </source>
</evidence>
<proteinExistence type="inferred from homology"/>